<dbReference type="GO" id="GO:0032040">
    <property type="term" value="C:small-subunit processome"/>
    <property type="evidence" value="ECO:0007669"/>
    <property type="project" value="TreeGrafter"/>
</dbReference>
<gene>
    <name evidence="1" type="ORF">DCAR_0831329</name>
</gene>
<evidence type="ECO:0000313" key="2">
    <source>
        <dbReference type="Proteomes" id="UP000077755"/>
    </source>
</evidence>
<organism evidence="1 2">
    <name type="scientific">Daucus carota subsp. sativus</name>
    <name type="common">Carrot</name>
    <dbReference type="NCBI Taxonomy" id="79200"/>
    <lineage>
        <taxon>Eukaryota</taxon>
        <taxon>Viridiplantae</taxon>
        <taxon>Streptophyta</taxon>
        <taxon>Embryophyta</taxon>
        <taxon>Tracheophyta</taxon>
        <taxon>Spermatophyta</taxon>
        <taxon>Magnoliopsida</taxon>
        <taxon>eudicotyledons</taxon>
        <taxon>Gunneridae</taxon>
        <taxon>Pentapetalae</taxon>
        <taxon>asterids</taxon>
        <taxon>campanulids</taxon>
        <taxon>Apiales</taxon>
        <taxon>Apiaceae</taxon>
        <taxon>Apioideae</taxon>
        <taxon>Scandiceae</taxon>
        <taxon>Daucinae</taxon>
        <taxon>Daucus</taxon>
        <taxon>Daucus sect. Daucus</taxon>
    </lineage>
</organism>
<dbReference type="PANTHER" id="PTHR13237:SF9">
    <property type="entry name" value="NEUROGUIDIN"/>
    <property type="match status" value="1"/>
</dbReference>
<evidence type="ECO:0008006" key="3">
    <source>
        <dbReference type="Google" id="ProtNLM"/>
    </source>
</evidence>
<name>A0AAF0XRK3_DAUCS</name>
<dbReference type="PANTHER" id="PTHR13237">
    <property type="entry name" value="SOMETHING ABOUT SILENCING PROTEIN 10-RELATED"/>
    <property type="match status" value="1"/>
</dbReference>
<keyword evidence="2" id="KW-1185">Reference proteome</keyword>
<reference evidence="1" key="2">
    <citation type="submission" date="2022-03" db="EMBL/GenBank/DDBJ databases">
        <title>Draft title - Genomic analysis of global carrot germplasm unveils the trajectory of domestication and the origin of high carotenoid orange carrot.</title>
        <authorList>
            <person name="Iorizzo M."/>
            <person name="Ellison S."/>
            <person name="Senalik D."/>
            <person name="Macko-Podgorni A."/>
            <person name="Grzebelus D."/>
            <person name="Bostan H."/>
            <person name="Rolling W."/>
            <person name="Curaba J."/>
            <person name="Simon P."/>
        </authorList>
    </citation>
    <scope>NUCLEOTIDE SEQUENCE</scope>
    <source>
        <tissue evidence="1">Leaf</tissue>
    </source>
</reference>
<dbReference type="Pfam" id="PF04000">
    <property type="entry name" value="Sas10_Utp3"/>
    <property type="match status" value="1"/>
</dbReference>
<reference evidence="1" key="1">
    <citation type="journal article" date="2016" name="Nat. Genet.">
        <title>A high-quality carrot genome assembly provides new insights into carotenoid accumulation and asterid genome evolution.</title>
        <authorList>
            <person name="Iorizzo M."/>
            <person name="Ellison S."/>
            <person name="Senalik D."/>
            <person name="Zeng P."/>
            <person name="Satapoomin P."/>
            <person name="Huang J."/>
            <person name="Bowman M."/>
            <person name="Iovene M."/>
            <person name="Sanseverino W."/>
            <person name="Cavagnaro P."/>
            <person name="Yildiz M."/>
            <person name="Macko-Podgorni A."/>
            <person name="Moranska E."/>
            <person name="Grzebelus E."/>
            <person name="Grzebelus D."/>
            <person name="Ashrafi H."/>
            <person name="Zheng Z."/>
            <person name="Cheng S."/>
            <person name="Spooner D."/>
            <person name="Van Deynze A."/>
            <person name="Simon P."/>
        </authorList>
    </citation>
    <scope>NUCLEOTIDE SEQUENCE</scope>
    <source>
        <tissue evidence="1">Leaf</tissue>
    </source>
</reference>
<dbReference type="AlphaFoldDB" id="A0AAF0XRK3"/>
<dbReference type="Proteomes" id="UP000077755">
    <property type="component" value="Chromosome 8"/>
</dbReference>
<protein>
    <recommendedName>
        <fullName evidence="3">Neuroguidin</fullName>
    </recommendedName>
</protein>
<sequence length="340" mass="39304">MQFASVTVASVSTSSYQLIMSVCVRDAPRLVAVLKEMKEGLDAVTNKVQALTAKVKADKLPTADGISYLDAKNLLLLNYCQSLVYYLLRKTKGLSIEGHPVVRSLVEIRLFLEKIRPIDKKLQYQIQKLTRLTGSEVDVGLNEKEEDSSQKTEDPLMYRPNPDMLALKTNVAEDSIGVYKIPKIVPTMMEEDKKTRQERNVLRKERQALRESGQSVYMRDMMNDLEGRPEEVREMVGTESIEVTKYKERLEAQSRIEEELFTRAPITKSEKKKMKHMKKSRNGMQAFTESFFDEIKTLPFEHNTDGQTSGFENDGYRERKFNKRKVRCGGDWRRWQKDAR</sequence>
<accession>A0AAF0XRK3</accession>
<dbReference type="GO" id="GO:0000462">
    <property type="term" value="P:maturation of SSU-rRNA from tricistronic rRNA transcript (SSU-rRNA, 5.8S rRNA, LSU-rRNA)"/>
    <property type="evidence" value="ECO:0007669"/>
    <property type="project" value="TreeGrafter"/>
</dbReference>
<dbReference type="EMBL" id="CP093350">
    <property type="protein sequence ID" value="WOH11834.1"/>
    <property type="molecule type" value="Genomic_DNA"/>
</dbReference>
<proteinExistence type="predicted"/>
<evidence type="ECO:0000313" key="1">
    <source>
        <dbReference type="EMBL" id="WOH11834.1"/>
    </source>
</evidence>
<dbReference type="InterPro" id="IPR007146">
    <property type="entry name" value="Sas10/Utp3/C1D"/>
</dbReference>